<dbReference type="Gene3D" id="1.10.1280.10">
    <property type="entry name" value="Di-copper center containing domain from catechol oxidase"/>
    <property type="match status" value="1"/>
</dbReference>
<dbReference type="InterPro" id="IPR050316">
    <property type="entry name" value="Tyrosinase/Hemocyanin"/>
</dbReference>
<comment type="cofactor">
    <cofactor evidence="1">
        <name>Cu(2+)</name>
        <dbReference type="ChEBI" id="CHEBI:29036"/>
    </cofactor>
</comment>
<dbReference type="EMBL" id="BMRB01000002">
    <property type="protein sequence ID" value="GGS34194.1"/>
    <property type="molecule type" value="Genomic_DNA"/>
</dbReference>
<keyword evidence="8" id="KW-1185">Reference proteome</keyword>
<dbReference type="SUPFAM" id="SSF48056">
    <property type="entry name" value="Di-copper centre-containing domain"/>
    <property type="match status" value="1"/>
</dbReference>
<accession>A0A918GFY4</accession>
<reference evidence="7" key="1">
    <citation type="journal article" date="2014" name="Int. J. Syst. Evol. Microbiol.">
        <title>Complete genome sequence of Corynebacterium casei LMG S-19264T (=DSM 44701T), isolated from a smear-ripened cheese.</title>
        <authorList>
            <consortium name="US DOE Joint Genome Institute (JGI-PGF)"/>
            <person name="Walter F."/>
            <person name="Albersmeier A."/>
            <person name="Kalinowski J."/>
            <person name="Ruckert C."/>
        </authorList>
    </citation>
    <scope>NUCLEOTIDE SEQUENCE</scope>
    <source>
        <strain evidence="7">JCM 3276</strain>
    </source>
</reference>
<evidence type="ECO:0000256" key="1">
    <source>
        <dbReference type="ARBA" id="ARBA00001973"/>
    </source>
</evidence>
<dbReference type="PROSITE" id="PS00498">
    <property type="entry name" value="TYROSINASE_2"/>
    <property type="match status" value="1"/>
</dbReference>
<evidence type="ECO:0000256" key="4">
    <source>
        <dbReference type="ARBA" id="ARBA00023008"/>
    </source>
</evidence>
<dbReference type="AlphaFoldDB" id="A0A918GFY4"/>
<dbReference type="PANTHER" id="PTHR11474">
    <property type="entry name" value="TYROSINASE FAMILY MEMBER"/>
    <property type="match status" value="1"/>
</dbReference>
<keyword evidence="3" id="KW-0479">Metal-binding</keyword>
<evidence type="ECO:0000259" key="5">
    <source>
        <dbReference type="PROSITE" id="PS00497"/>
    </source>
</evidence>
<evidence type="ECO:0000256" key="2">
    <source>
        <dbReference type="ARBA" id="ARBA00009928"/>
    </source>
</evidence>
<gene>
    <name evidence="7" type="ORF">GCM10010171_30730</name>
</gene>
<evidence type="ECO:0000313" key="7">
    <source>
        <dbReference type="EMBL" id="GGS34194.1"/>
    </source>
</evidence>
<name>A0A918GFY4_9PSEU</name>
<feature type="domain" description="Tyrosinase copper-binding" evidence="5">
    <location>
        <begin position="54"/>
        <end position="71"/>
    </location>
</feature>
<keyword evidence="4" id="KW-0186">Copper</keyword>
<sequence>MGIRKNQANLTATERANLVNALLQLKANGGYDQFVREHIDRGNADSDFSVRVGHRSPSFLPWHRKFLLEFERALQAIDPTVNLPYWDWTTAGASSSLWANDFMGPNGTSSLNWRVNSGPFAQSGGNWTLTVRSDSANYLRRNFGSFGTTLPTATNVSSVMALSTYDTSPWNSQSTNSFRNYLEGFRGPNLHNRVHNWVSGTMAGFGSPNDPVFWLHHCNVDRLWSQWQARYPTQTYIPTAGTTNVNDIDEPMDPWFGDATPRNMLDHSAWYTYQ</sequence>
<dbReference type="Pfam" id="PF00264">
    <property type="entry name" value="Tyrosinase"/>
    <property type="match status" value="1"/>
</dbReference>
<dbReference type="GO" id="GO:0046872">
    <property type="term" value="F:metal ion binding"/>
    <property type="evidence" value="ECO:0007669"/>
    <property type="project" value="UniProtKB-KW"/>
</dbReference>
<reference evidence="7" key="2">
    <citation type="submission" date="2020-09" db="EMBL/GenBank/DDBJ databases">
        <authorList>
            <person name="Sun Q."/>
            <person name="Ohkuma M."/>
        </authorList>
    </citation>
    <scope>NUCLEOTIDE SEQUENCE</scope>
    <source>
        <strain evidence="7">JCM 3276</strain>
    </source>
</reference>
<dbReference type="PRINTS" id="PR00092">
    <property type="entry name" value="TYROSINASE"/>
</dbReference>
<feature type="domain" description="Tyrosinase copper-binding" evidence="6">
    <location>
        <begin position="210"/>
        <end position="221"/>
    </location>
</feature>
<dbReference type="InterPro" id="IPR002227">
    <property type="entry name" value="Tyrosinase_Cu-bd"/>
</dbReference>
<organism evidence="7 8">
    <name type="scientific">Actinokineospora fastidiosa</name>
    <dbReference type="NCBI Taxonomy" id="1816"/>
    <lineage>
        <taxon>Bacteria</taxon>
        <taxon>Bacillati</taxon>
        <taxon>Actinomycetota</taxon>
        <taxon>Actinomycetes</taxon>
        <taxon>Pseudonocardiales</taxon>
        <taxon>Pseudonocardiaceae</taxon>
        <taxon>Actinokineospora</taxon>
    </lineage>
</organism>
<dbReference type="Proteomes" id="UP000660680">
    <property type="component" value="Unassembled WGS sequence"/>
</dbReference>
<dbReference type="RefSeq" id="WP_189211072.1">
    <property type="nucleotide sequence ID" value="NZ_BMRB01000002.1"/>
</dbReference>
<comment type="similarity">
    <text evidence="2">Belongs to the tyrosinase family.</text>
</comment>
<evidence type="ECO:0000256" key="3">
    <source>
        <dbReference type="ARBA" id="ARBA00022723"/>
    </source>
</evidence>
<comment type="caution">
    <text evidence="7">The sequence shown here is derived from an EMBL/GenBank/DDBJ whole genome shotgun (WGS) entry which is preliminary data.</text>
</comment>
<dbReference type="InterPro" id="IPR008922">
    <property type="entry name" value="Di-copper_centre_dom_sf"/>
</dbReference>
<proteinExistence type="inferred from homology"/>
<evidence type="ECO:0000313" key="8">
    <source>
        <dbReference type="Proteomes" id="UP000660680"/>
    </source>
</evidence>
<dbReference type="PANTHER" id="PTHR11474:SF126">
    <property type="entry name" value="TYROSINASE-LIKE PROTEIN TYR-1-RELATED"/>
    <property type="match status" value="1"/>
</dbReference>
<evidence type="ECO:0000259" key="6">
    <source>
        <dbReference type="PROSITE" id="PS00498"/>
    </source>
</evidence>
<dbReference type="PROSITE" id="PS00497">
    <property type="entry name" value="TYROSINASE_1"/>
    <property type="match status" value="1"/>
</dbReference>
<dbReference type="GO" id="GO:0016491">
    <property type="term" value="F:oxidoreductase activity"/>
    <property type="evidence" value="ECO:0007669"/>
    <property type="project" value="InterPro"/>
</dbReference>
<protein>
    <submittedName>
        <fullName evidence="7">Tyrosinase</fullName>
    </submittedName>
</protein>